<feature type="binding site" evidence="13">
    <location>
        <begin position="292"/>
        <end position="294"/>
    </location>
    <ligand>
        <name>4-CDP-2-C-methyl-D-erythritol 2-phosphate</name>
        <dbReference type="ChEBI" id="CHEBI:57919"/>
    </ligand>
</feature>
<dbReference type="Proteomes" id="UP000318093">
    <property type="component" value="Unassembled WGS sequence"/>
</dbReference>
<dbReference type="Pfam" id="PF02542">
    <property type="entry name" value="YgbB"/>
    <property type="match status" value="1"/>
</dbReference>
<dbReference type="HAMAP" id="MF_01520">
    <property type="entry name" value="IspDF"/>
    <property type="match status" value="1"/>
</dbReference>
<dbReference type="AlphaFoldDB" id="A0A537JI93"/>
<dbReference type="Pfam" id="PF01128">
    <property type="entry name" value="IspD"/>
    <property type="match status" value="1"/>
</dbReference>
<feature type="binding site" evidence="13">
    <location>
        <begin position="270"/>
        <end position="271"/>
    </location>
    <ligand>
        <name>4-CDP-2-C-methyl-D-erythritol 2-phosphate</name>
        <dbReference type="ChEBI" id="CHEBI:57919"/>
    </ligand>
</feature>
<feature type="site" description="Transition state stabilizer" evidence="13">
    <location>
        <position position="19"/>
    </location>
</feature>
<proteinExistence type="inferred from homology"/>
<feature type="binding site" evidence="13">
    <location>
        <begin position="244"/>
        <end position="246"/>
    </location>
    <ligand>
        <name>4-CDP-2-C-methyl-D-erythritol 2-phosphate</name>
        <dbReference type="ChEBI" id="CHEBI:57919"/>
    </ligand>
</feature>
<feature type="domain" description="2-C-methyl-D-erythritol 2,4-cyclodiphosphate synthase" evidence="14">
    <location>
        <begin position="237"/>
        <end position="390"/>
    </location>
</feature>
<dbReference type="HAMAP" id="MF_00108">
    <property type="entry name" value="IspD"/>
    <property type="match status" value="1"/>
</dbReference>
<dbReference type="PANTHER" id="PTHR43181">
    <property type="entry name" value="2-C-METHYL-D-ERYTHRITOL 2,4-CYCLODIPHOSPHATE SYNTHASE, CHLOROPLASTIC"/>
    <property type="match status" value="1"/>
</dbReference>
<organism evidence="15 16">
    <name type="scientific">Candidatus Segetimicrobium genomatis</name>
    <dbReference type="NCBI Taxonomy" id="2569760"/>
    <lineage>
        <taxon>Bacteria</taxon>
        <taxon>Bacillati</taxon>
        <taxon>Candidatus Sysuimicrobiota</taxon>
        <taxon>Candidatus Sysuimicrobiia</taxon>
        <taxon>Candidatus Sysuimicrobiales</taxon>
        <taxon>Candidatus Segetimicrobiaceae</taxon>
        <taxon>Candidatus Segetimicrobium</taxon>
    </lineage>
</organism>
<dbReference type="Gene3D" id="3.30.1330.50">
    <property type="entry name" value="2-C-methyl-D-erythritol 2,4-cyclodiphosphate synthase"/>
    <property type="match status" value="1"/>
</dbReference>
<evidence type="ECO:0000256" key="13">
    <source>
        <dbReference type="HAMAP-Rule" id="MF_01520"/>
    </source>
</evidence>
<keyword evidence="7 13" id="KW-0808">Transferase</keyword>
<dbReference type="PANTHER" id="PTHR43181:SF1">
    <property type="entry name" value="2-C-METHYL-D-ERYTHRITOL 2,4-CYCLODIPHOSPHATE SYNTHASE, CHLOROPLASTIC"/>
    <property type="match status" value="1"/>
</dbReference>
<feature type="binding site" evidence="13">
    <location>
        <position position="246"/>
    </location>
    <ligand>
        <name>a divalent metal cation</name>
        <dbReference type="ChEBI" id="CHEBI:60240"/>
    </ligand>
</feature>
<evidence type="ECO:0000313" key="15">
    <source>
        <dbReference type="EMBL" id="TMI83224.1"/>
    </source>
</evidence>
<evidence type="ECO:0000256" key="7">
    <source>
        <dbReference type="ARBA" id="ARBA00022679"/>
    </source>
</evidence>
<comment type="function">
    <text evidence="13">Bifunctional enzyme that catalyzes the formation of 4-diphosphocytidyl-2-C-methyl-D-erythritol from CTP and 2-C-methyl-D-erythritol 4-phosphate (MEP) (IspD), and catalyzes the conversion of 4-diphosphocytidyl-2-C-methyl-D-erythritol 2-phosphate (CDP-ME2P) to 2-C-methyl-D-erythritol 2,4-cyclodiphosphate (ME-CPP) with a corresponding release of cytidine 5-monophosphate (CMP) (IspF).</text>
</comment>
<dbReference type="FunFam" id="3.90.550.10:FF:000003">
    <property type="entry name" value="2-C-methyl-D-erythritol 4-phosphate cytidylyltransferase"/>
    <property type="match status" value="1"/>
</dbReference>
<keyword evidence="12 13" id="KW-0511">Multifunctional enzyme</keyword>
<keyword evidence="9 13" id="KW-0479">Metal-binding</keyword>
<feature type="binding site" evidence="13">
    <location>
        <position position="278"/>
    </location>
    <ligand>
        <name>a divalent metal cation</name>
        <dbReference type="ChEBI" id="CHEBI:60240"/>
    </ligand>
</feature>
<feature type="binding site" evidence="13">
    <location>
        <begin position="368"/>
        <end position="371"/>
    </location>
    <ligand>
        <name>4-CDP-2-C-methyl-D-erythritol 2-phosphate</name>
        <dbReference type="ChEBI" id="CHEBI:57919"/>
    </ligand>
</feature>
<dbReference type="EC" id="4.6.1.12" evidence="13"/>
<dbReference type="InterPro" id="IPR029044">
    <property type="entry name" value="Nucleotide-diphossugar_trans"/>
</dbReference>
<keyword evidence="8 13" id="KW-0548">Nucleotidyltransferase</keyword>
<dbReference type="CDD" id="cd02516">
    <property type="entry name" value="CDP-ME_synthetase"/>
    <property type="match status" value="1"/>
</dbReference>
<feature type="region of interest" description="2-C-methyl-D-erythritol 2,4-cyclodiphosphate synthase" evidence="13">
    <location>
        <begin position="238"/>
        <end position="402"/>
    </location>
</feature>
<evidence type="ECO:0000256" key="9">
    <source>
        <dbReference type="ARBA" id="ARBA00022723"/>
    </source>
</evidence>
<comment type="caution">
    <text evidence="13">Lacks conserved residue(s) required for the propagation of feature annotation.</text>
</comment>
<dbReference type="SUPFAM" id="SSF53448">
    <property type="entry name" value="Nucleotide-diphospho-sugar transferases"/>
    <property type="match status" value="1"/>
</dbReference>
<dbReference type="PROSITE" id="PS01295">
    <property type="entry name" value="ISPD"/>
    <property type="match status" value="1"/>
</dbReference>
<evidence type="ECO:0000256" key="4">
    <source>
        <dbReference type="ARBA" id="ARBA00004709"/>
    </source>
</evidence>
<evidence type="ECO:0000256" key="12">
    <source>
        <dbReference type="ARBA" id="ARBA00023268"/>
    </source>
</evidence>
<comment type="catalytic activity">
    <reaction evidence="2 13">
        <text>2-C-methyl-D-erythritol 4-phosphate + CTP + H(+) = 4-CDP-2-C-methyl-D-erythritol + diphosphate</text>
        <dbReference type="Rhea" id="RHEA:13429"/>
        <dbReference type="ChEBI" id="CHEBI:15378"/>
        <dbReference type="ChEBI" id="CHEBI:33019"/>
        <dbReference type="ChEBI" id="CHEBI:37563"/>
        <dbReference type="ChEBI" id="CHEBI:57823"/>
        <dbReference type="ChEBI" id="CHEBI:58262"/>
        <dbReference type="EC" id="2.7.7.60"/>
    </reaction>
</comment>
<protein>
    <recommendedName>
        <fullName evidence="13">Bifunctional enzyme IspD/IspF</fullName>
    </recommendedName>
    <domain>
        <recommendedName>
            <fullName evidence="13">2-C-methyl-D-erythritol 4-phosphate cytidylyltransferase</fullName>
            <ecNumber evidence="13">2.7.7.60</ecNumber>
        </recommendedName>
        <alternativeName>
            <fullName evidence="13">4-diphosphocytidyl-2C-methyl-D-erythritol synthase</fullName>
        </alternativeName>
        <alternativeName>
            <fullName evidence="13">MEP cytidylyltransferase</fullName>
            <shortName evidence="13">MCT</shortName>
        </alternativeName>
    </domain>
    <domain>
        <recommendedName>
            <fullName evidence="13">2-C-methyl-D-erythritol 2,4-cyclodiphosphate synthase</fullName>
            <shortName evidence="13">MECDP-synthase</shortName>
            <shortName evidence="13">MECPP-synthase</shortName>
            <shortName evidence="13">MECPS</shortName>
            <ecNumber evidence="13">4.6.1.12</ecNumber>
        </recommendedName>
    </domain>
</protein>
<dbReference type="InterPro" id="IPR034683">
    <property type="entry name" value="IspD/TarI"/>
</dbReference>
<dbReference type="InterPro" id="IPR018294">
    <property type="entry name" value="ISPD_synthase_CS"/>
</dbReference>
<comment type="caution">
    <text evidence="15">The sequence shown here is derived from an EMBL/GenBank/DDBJ whole genome shotgun (WGS) entry which is preliminary data.</text>
</comment>
<dbReference type="EC" id="2.7.7.60" evidence="13"/>
<dbReference type="NCBIfam" id="TIGR00453">
    <property type="entry name" value="ispD"/>
    <property type="match status" value="1"/>
</dbReference>
<dbReference type="InterPro" id="IPR026596">
    <property type="entry name" value="IspD/F"/>
</dbReference>
<evidence type="ECO:0000256" key="1">
    <source>
        <dbReference type="ARBA" id="ARBA00000200"/>
    </source>
</evidence>
<evidence type="ECO:0000256" key="10">
    <source>
        <dbReference type="ARBA" id="ARBA00023229"/>
    </source>
</evidence>
<feature type="site" description="Transition state stabilizer" evidence="13">
    <location>
        <position position="369"/>
    </location>
</feature>
<evidence type="ECO:0000256" key="6">
    <source>
        <dbReference type="ARBA" id="ARBA00009789"/>
    </source>
</evidence>
<comment type="catalytic activity">
    <reaction evidence="1 13">
        <text>4-CDP-2-C-methyl-D-erythritol 2-phosphate = 2-C-methyl-D-erythritol 2,4-cyclic diphosphate + CMP</text>
        <dbReference type="Rhea" id="RHEA:23864"/>
        <dbReference type="ChEBI" id="CHEBI:57919"/>
        <dbReference type="ChEBI" id="CHEBI:58483"/>
        <dbReference type="ChEBI" id="CHEBI:60377"/>
        <dbReference type="EC" id="4.6.1.12"/>
    </reaction>
</comment>
<evidence type="ECO:0000256" key="8">
    <source>
        <dbReference type="ARBA" id="ARBA00022695"/>
    </source>
</evidence>
<keyword evidence="11 13" id="KW-0456">Lyase</keyword>
<dbReference type="GO" id="GO:0016114">
    <property type="term" value="P:terpenoid biosynthetic process"/>
    <property type="evidence" value="ECO:0007669"/>
    <property type="project" value="InterPro"/>
</dbReference>
<dbReference type="EMBL" id="VBAN01000120">
    <property type="protein sequence ID" value="TMI83224.1"/>
    <property type="molecule type" value="Genomic_DNA"/>
</dbReference>
<evidence type="ECO:0000313" key="16">
    <source>
        <dbReference type="Proteomes" id="UP000318093"/>
    </source>
</evidence>
<comment type="pathway">
    <text evidence="5 13">Isoprenoid biosynthesis; isopentenyl diphosphate biosynthesis via DXP pathway; isopentenyl diphosphate from 1-deoxy-D-xylulose 5-phosphate: step 2/6.</text>
</comment>
<comment type="pathway">
    <text evidence="4 13">Isoprenoid biosynthesis; isopentenyl diphosphate biosynthesis via DXP pathway; isopentenyl diphosphate from 1-deoxy-D-xylulose 5-phosphate: step 4/6.</text>
</comment>
<comment type="similarity">
    <text evidence="13">In the C-terminal section; belongs to the IspF family.</text>
</comment>
<dbReference type="HAMAP" id="MF_00107">
    <property type="entry name" value="IspF"/>
    <property type="match status" value="1"/>
</dbReference>
<dbReference type="CDD" id="cd00554">
    <property type="entry name" value="MECDP_synthase"/>
    <property type="match status" value="1"/>
</dbReference>
<evidence type="ECO:0000259" key="14">
    <source>
        <dbReference type="Pfam" id="PF02542"/>
    </source>
</evidence>
<dbReference type="InterPro" id="IPR036571">
    <property type="entry name" value="MECDP_synthase_sf"/>
</dbReference>
<comment type="similarity">
    <text evidence="13">In the N-terminal section; belongs to the IspD/TarI cytidylyltransferase family. IspD subfamily.</text>
</comment>
<dbReference type="GO" id="GO:0019288">
    <property type="term" value="P:isopentenyl diphosphate biosynthetic process, methylerythritol 4-phosphate pathway"/>
    <property type="evidence" value="ECO:0007669"/>
    <property type="project" value="UniProtKB-UniRule"/>
</dbReference>
<comment type="cofactor">
    <cofactor evidence="3 13">
        <name>a divalent metal cation</name>
        <dbReference type="ChEBI" id="CHEBI:60240"/>
    </cofactor>
</comment>
<dbReference type="PROSITE" id="PS01350">
    <property type="entry name" value="ISPF"/>
    <property type="match status" value="1"/>
</dbReference>
<name>A0A537JI93_9BACT</name>
<dbReference type="InterPro" id="IPR003526">
    <property type="entry name" value="MECDP_synthase"/>
</dbReference>
<dbReference type="GO" id="GO:0008685">
    <property type="term" value="F:2-C-methyl-D-erythritol 2,4-cyclodiphosphate synthase activity"/>
    <property type="evidence" value="ECO:0007669"/>
    <property type="project" value="UniProtKB-UniRule"/>
</dbReference>
<dbReference type="GO" id="GO:0046872">
    <property type="term" value="F:metal ion binding"/>
    <property type="evidence" value="ECO:0007669"/>
    <property type="project" value="UniProtKB-KW"/>
</dbReference>
<dbReference type="UniPathway" id="UPA00056">
    <property type="reaction ID" value="UER00093"/>
</dbReference>
<feature type="site" description="Positions MEP for the nucleophilic attack" evidence="13">
    <location>
        <position position="157"/>
    </location>
</feature>
<feature type="site" description="Transition state stabilizer" evidence="13">
    <location>
        <position position="26"/>
    </location>
</feature>
<evidence type="ECO:0000256" key="11">
    <source>
        <dbReference type="ARBA" id="ARBA00023239"/>
    </source>
</evidence>
<dbReference type="GO" id="GO:0050518">
    <property type="term" value="F:2-C-methyl-D-erythritol 4-phosphate cytidylyltransferase activity"/>
    <property type="evidence" value="ECO:0007669"/>
    <property type="project" value="UniProtKB-UniRule"/>
</dbReference>
<gene>
    <name evidence="15" type="primary">ispD</name>
    <name evidence="13" type="synonym">ispDF</name>
    <name evidence="15" type="ORF">E6H03_04080</name>
</gene>
<feature type="site" description="Positions MEP for the nucleophilic attack" evidence="13">
    <location>
        <position position="213"/>
    </location>
</feature>
<evidence type="ECO:0000256" key="3">
    <source>
        <dbReference type="ARBA" id="ARBA00001968"/>
    </source>
</evidence>
<dbReference type="Gene3D" id="3.90.550.10">
    <property type="entry name" value="Spore Coat Polysaccharide Biosynthesis Protein SpsA, Chain A"/>
    <property type="match status" value="1"/>
</dbReference>
<feature type="binding site" evidence="13">
    <location>
        <position position="378"/>
    </location>
    <ligand>
        <name>4-CDP-2-C-methyl-D-erythritol 2-phosphate</name>
        <dbReference type="ChEBI" id="CHEBI:57919"/>
    </ligand>
</feature>
<accession>A0A537JI93</accession>
<sequence>MTGAVRTAAVVPAARRGERLGAATPKSLVMLHGRPLVHHALATLQHVDEIETIAVVVPHDAVTTIQEMARRSGLTKVAAVVPGGADRQASVACGLRALPPGPDLVLVHDGARPFLSRPLASEVIAAGARTGAATAALPVAETVKRGEGGWALETLDRGSLYRVQTPQAFHRALLERAHEAAAREGFRGSDDAVLVERLGIPVRLVPGDPTNLKVTVPEDLALAEALLARDADAGRVVRVGVGFDAHRFGPGRPLVLGGVEIPHARGLVGHSDADVIVHAVMDALLGAAGLGDIGHHFPPTDPAYQDANSLALLARVSALLGEHGWRPAHVDIVALAEAPRLAPHVPAMRAAISGVLHIAHDRVNIKATTTEGMGAIGREEGIAAQAVASLEPVPAWPRGPAG</sequence>
<keyword evidence="10 13" id="KW-0414">Isoprene biosynthesis</keyword>
<reference evidence="15 16" key="1">
    <citation type="journal article" date="2019" name="Nat. Microbiol.">
        <title>Mediterranean grassland soil C-N compound turnover is dependent on rainfall and depth, and is mediated by genomically divergent microorganisms.</title>
        <authorList>
            <person name="Diamond S."/>
            <person name="Andeer P.F."/>
            <person name="Li Z."/>
            <person name="Crits-Christoph A."/>
            <person name="Burstein D."/>
            <person name="Anantharaman K."/>
            <person name="Lane K.R."/>
            <person name="Thomas B.C."/>
            <person name="Pan C."/>
            <person name="Northen T.R."/>
            <person name="Banfield J.F."/>
        </authorList>
    </citation>
    <scope>NUCLEOTIDE SEQUENCE [LARGE SCALE GENOMIC DNA]</scope>
    <source>
        <strain evidence="15">NP_6</strain>
    </source>
</reference>
<feature type="site" description="Transition state stabilizer" evidence="13">
    <location>
        <position position="270"/>
    </location>
</feature>
<evidence type="ECO:0000256" key="5">
    <source>
        <dbReference type="ARBA" id="ARBA00004787"/>
    </source>
</evidence>
<comment type="similarity">
    <text evidence="6">Belongs to the IspD/TarI cytidylyltransferase family. IspD subfamily.</text>
</comment>
<evidence type="ECO:0000256" key="2">
    <source>
        <dbReference type="ARBA" id="ARBA00001282"/>
    </source>
</evidence>
<feature type="binding site" evidence="13">
    <location>
        <position position="244"/>
    </location>
    <ligand>
        <name>a divalent metal cation</name>
        <dbReference type="ChEBI" id="CHEBI:60240"/>
    </ligand>
</feature>
<dbReference type="SUPFAM" id="SSF69765">
    <property type="entry name" value="IpsF-like"/>
    <property type="match status" value="1"/>
</dbReference>
<dbReference type="NCBIfam" id="TIGR00151">
    <property type="entry name" value="ispF"/>
    <property type="match status" value="1"/>
</dbReference>
<dbReference type="InterPro" id="IPR001228">
    <property type="entry name" value="IspD"/>
</dbReference>
<feature type="region of interest" description="2-C-methyl-D-erythritol 4-phosphate cytidylyltransferase" evidence="13">
    <location>
        <begin position="1"/>
        <end position="237"/>
    </location>
</feature>
<dbReference type="InterPro" id="IPR020555">
    <property type="entry name" value="MECDP_synthase_CS"/>
</dbReference>